<dbReference type="Pfam" id="PF25043">
    <property type="entry name" value="DUF7788"/>
    <property type="match status" value="1"/>
</dbReference>
<name>A0A7N0UU27_KALFE</name>
<feature type="domain" description="DUF7788" evidence="3">
    <location>
        <begin position="412"/>
        <end position="629"/>
    </location>
</feature>
<proteinExistence type="predicted"/>
<dbReference type="InterPro" id="IPR011205">
    <property type="entry name" value="UCP015417_vWA"/>
</dbReference>
<dbReference type="Gramene" id="Kaladp0082s0002.1.v1.1">
    <property type="protein sequence ID" value="Kaladp0082s0002.1.v1.1.CDS.1"/>
    <property type="gene ID" value="Kaladp0082s0002.v1.1"/>
</dbReference>
<accession>A0A7N0UU27</accession>
<dbReference type="Pfam" id="PF11443">
    <property type="entry name" value="DUF2828"/>
    <property type="match status" value="1"/>
</dbReference>
<evidence type="ECO:0000313" key="4">
    <source>
        <dbReference type="EnsemblPlants" id="Kaladp0082s0002.1.v1.1.CDS.1"/>
    </source>
</evidence>
<dbReference type="Gene3D" id="3.40.50.410">
    <property type="entry name" value="von Willebrand factor, type A domain"/>
    <property type="match status" value="1"/>
</dbReference>
<dbReference type="PANTHER" id="PTHR31373">
    <property type="entry name" value="OS06G0652100 PROTEIN"/>
    <property type="match status" value="1"/>
</dbReference>
<dbReference type="PANTHER" id="PTHR31373:SF27">
    <property type="entry name" value="TROVE DOMAIN-CONTAINING PROTEIN"/>
    <property type="match status" value="1"/>
</dbReference>
<dbReference type="PIRSF" id="PIRSF015417">
    <property type="entry name" value="T31B5_30_vWA"/>
    <property type="match status" value="1"/>
</dbReference>
<evidence type="ECO:0000313" key="5">
    <source>
        <dbReference type="Proteomes" id="UP000594263"/>
    </source>
</evidence>
<dbReference type="InterPro" id="IPR036465">
    <property type="entry name" value="vWFA_dom_sf"/>
</dbReference>
<sequence length="647" mass="73309">MSSASSAAVNSVDAAPMDTIESGTENLSISGRPPMGLTENLSPTFLATGNPCLDFFFHVVPDTPPKDLISRLELAWSFDPLTTLKLICNLRGVRGTGKSDKEGFYGSALWLFQHHPKTLTLNLKAIAEFGYFKDLPEILYRILEGADCRKIAKEIYQSRKRKGRRGTGRRRFEEIVPIDFSEDERPAAVVVDKETARILRKEREAAKMKKAMEKYRCDLNYRNLHDAVADLFAELLRLDVSYLSSGDLNKISLAAKWCPSIDSSYDKAILICRNVAKRVFPKESDEAFKGMEEEEYLLRVRDRLRKKVLVPLRKALELPEVYMSANEWSNLKYNRVASVAMKNYKKLFVKHDSERFAEYLEDVKSGKAKIAAGALLPHQIIKCLEDEDGGEVAELQWSRMVEDMKKKGKLDNCIAVCDVSGSMSGIPMEVSVALGLLLSELSEEPWKGNVITFSADPQLHIIEGDTLKDKTDFIRSMDWGMNTDLRKVFDRLLEVAVNGKLSVKQMVKRVFIFSDMEFDEATKRFQTHDWEKTPSDEGNEDDEAVDYEEIERKNKERQRLSWKTDYEVIQTKFQEHGYSKVPEIVFWNLRDSSATPVPADQPGVALLSGFSKNLLTLFLEGGGIVSPVEVMHAAIGADEYQKLMICD</sequence>
<keyword evidence="1" id="KW-0175">Coiled coil</keyword>
<dbReference type="OMA" id="AMTNYKR"/>
<dbReference type="SUPFAM" id="SSF53300">
    <property type="entry name" value="vWA-like"/>
    <property type="match status" value="1"/>
</dbReference>
<organism evidence="4 5">
    <name type="scientific">Kalanchoe fedtschenkoi</name>
    <name type="common">Lavender scallops</name>
    <name type="synonym">South American air plant</name>
    <dbReference type="NCBI Taxonomy" id="63787"/>
    <lineage>
        <taxon>Eukaryota</taxon>
        <taxon>Viridiplantae</taxon>
        <taxon>Streptophyta</taxon>
        <taxon>Embryophyta</taxon>
        <taxon>Tracheophyta</taxon>
        <taxon>Spermatophyta</taxon>
        <taxon>Magnoliopsida</taxon>
        <taxon>eudicotyledons</taxon>
        <taxon>Gunneridae</taxon>
        <taxon>Pentapetalae</taxon>
        <taxon>Saxifragales</taxon>
        <taxon>Crassulaceae</taxon>
        <taxon>Kalanchoe</taxon>
    </lineage>
</organism>
<dbReference type="InterPro" id="IPR058580">
    <property type="entry name" value="DUF2828"/>
</dbReference>
<dbReference type="AlphaFoldDB" id="A0A7N0UU27"/>
<protein>
    <submittedName>
        <fullName evidence="4">Uncharacterized protein</fullName>
    </submittedName>
</protein>
<dbReference type="EnsemblPlants" id="Kaladp0082s0002.1.v1.1">
    <property type="protein sequence ID" value="Kaladp0082s0002.1.v1.1.CDS.1"/>
    <property type="gene ID" value="Kaladp0082s0002.v1.1"/>
</dbReference>
<evidence type="ECO:0000259" key="3">
    <source>
        <dbReference type="Pfam" id="PF25043"/>
    </source>
</evidence>
<dbReference type="InterPro" id="IPR056690">
    <property type="entry name" value="DUF7788"/>
</dbReference>
<feature type="domain" description="DUF2828" evidence="2">
    <location>
        <begin position="38"/>
        <end position="410"/>
    </location>
</feature>
<keyword evidence="5" id="KW-1185">Reference proteome</keyword>
<dbReference type="Proteomes" id="UP000594263">
    <property type="component" value="Unplaced"/>
</dbReference>
<evidence type="ECO:0000259" key="2">
    <source>
        <dbReference type="Pfam" id="PF11443"/>
    </source>
</evidence>
<evidence type="ECO:0000256" key="1">
    <source>
        <dbReference type="SAM" id="Coils"/>
    </source>
</evidence>
<feature type="coiled-coil region" evidence="1">
    <location>
        <begin position="191"/>
        <end position="218"/>
    </location>
</feature>
<reference evidence="4" key="1">
    <citation type="submission" date="2021-01" db="UniProtKB">
        <authorList>
            <consortium name="EnsemblPlants"/>
        </authorList>
    </citation>
    <scope>IDENTIFICATION</scope>
</reference>